<dbReference type="InterPro" id="IPR052184">
    <property type="entry name" value="SDR_enzymes"/>
</dbReference>
<dbReference type="Proteomes" id="UP000234881">
    <property type="component" value="Unassembled WGS sequence"/>
</dbReference>
<dbReference type="PANTHER" id="PTHR45458">
    <property type="entry name" value="SHORT-CHAIN DEHYDROGENASE/REDUCTASE SDR"/>
    <property type="match status" value="1"/>
</dbReference>
<dbReference type="EMBL" id="PKUQ01000042">
    <property type="protein sequence ID" value="PLW75883.1"/>
    <property type="molecule type" value="Genomic_DNA"/>
</dbReference>
<reference evidence="2 3" key="1">
    <citation type="submission" date="2018-01" db="EMBL/GenBank/DDBJ databases">
        <title>The draft genome sequence of Cohaesibacter sp. H1304.</title>
        <authorList>
            <person name="Wang N.-N."/>
            <person name="Du Z.-J."/>
        </authorList>
    </citation>
    <scope>NUCLEOTIDE SEQUENCE [LARGE SCALE GENOMIC DNA]</scope>
    <source>
        <strain evidence="2 3">H1304</strain>
    </source>
</reference>
<dbReference type="RefSeq" id="WP_101535125.1">
    <property type="nucleotide sequence ID" value="NZ_JBFHIU010000042.1"/>
</dbReference>
<dbReference type="InterPro" id="IPR002347">
    <property type="entry name" value="SDR_fam"/>
</dbReference>
<dbReference type="OrthoDB" id="9785826at2"/>
<dbReference type="PANTHER" id="PTHR45458:SF1">
    <property type="entry name" value="SHORT CHAIN DEHYDROGENASE"/>
    <property type="match status" value="1"/>
</dbReference>
<comment type="similarity">
    <text evidence="1">Belongs to the short-chain dehydrogenases/reductases (SDR) family.</text>
</comment>
<dbReference type="Pfam" id="PF00106">
    <property type="entry name" value="adh_short"/>
    <property type="match status" value="1"/>
</dbReference>
<evidence type="ECO:0000313" key="2">
    <source>
        <dbReference type="EMBL" id="PLW75883.1"/>
    </source>
</evidence>
<protein>
    <submittedName>
        <fullName evidence="2">Short chain dehydrogenase</fullName>
    </submittedName>
</protein>
<dbReference type="Gene3D" id="3.40.50.720">
    <property type="entry name" value="NAD(P)-binding Rossmann-like Domain"/>
    <property type="match status" value="1"/>
</dbReference>
<gene>
    <name evidence="2" type="ORF">C0081_17420</name>
</gene>
<evidence type="ECO:0000256" key="1">
    <source>
        <dbReference type="RuleBase" id="RU000363"/>
    </source>
</evidence>
<dbReference type="PRINTS" id="PR00080">
    <property type="entry name" value="SDRFAMILY"/>
</dbReference>
<dbReference type="SUPFAM" id="SSF51735">
    <property type="entry name" value="NAD(P)-binding Rossmann-fold domains"/>
    <property type="match status" value="1"/>
</dbReference>
<sequence length="231" mass="24801">MKHCVITGSNRGVGLELVKAYLSRDTWHVHACCREPEKADALRELVTSNLGRITLHSLDVTNAVLVQKLGEALSGQPIDLLINNAGIMGGDRQTLGDIDYDAWAHTLAVNTIAPMRIAQTLLPGLRAASNAKIVTISSQLGALSYISTGKYAYNSSKAAVNKVMKTLALELKDEGITCVLFHPGWVQTDMGGPSADITPCESAQGIADTTDRLTIADTGGFFKWNGETHPW</sequence>
<dbReference type="PRINTS" id="PR00081">
    <property type="entry name" value="GDHRDH"/>
</dbReference>
<organism evidence="2 3">
    <name type="scientific">Cohaesibacter celericrescens</name>
    <dbReference type="NCBI Taxonomy" id="2067669"/>
    <lineage>
        <taxon>Bacteria</taxon>
        <taxon>Pseudomonadati</taxon>
        <taxon>Pseudomonadota</taxon>
        <taxon>Alphaproteobacteria</taxon>
        <taxon>Hyphomicrobiales</taxon>
        <taxon>Cohaesibacteraceae</taxon>
    </lineage>
</organism>
<dbReference type="InterPro" id="IPR036291">
    <property type="entry name" value="NAD(P)-bd_dom_sf"/>
</dbReference>
<dbReference type="CDD" id="cd05325">
    <property type="entry name" value="carb_red_sniffer_like_SDR_c"/>
    <property type="match status" value="1"/>
</dbReference>
<dbReference type="AlphaFoldDB" id="A0A2N5XN10"/>
<proteinExistence type="inferred from homology"/>
<accession>A0A2N5XN10</accession>
<name>A0A2N5XN10_9HYPH</name>
<dbReference type="GO" id="GO:0016616">
    <property type="term" value="F:oxidoreductase activity, acting on the CH-OH group of donors, NAD or NADP as acceptor"/>
    <property type="evidence" value="ECO:0007669"/>
    <property type="project" value="TreeGrafter"/>
</dbReference>
<evidence type="ECO:0000313" key="3">
    <source>
        <dbReference type="Proteomes" id="UP000234881"/>
    </source>
</evidence>
<keyword evidence="3" id="KW-1185">Reference proteome</keyword>
<comment type="caution">
    <text evidence="2">The sequence shown here is derived from an EMBL/GenBank/DDBJ whole genome shotgun (WGS) entry which is preliminary data.</text>
</comment>